<accession>A0A8K0KIW2</accession>
<evidence type="ECO:0008006" key="3">
    <source>
        <dbReference type="Google" id="ProtNLM"/>
    </source>
</evidence>
<dbReference type="PANTHER" id="PTHR47331">
    <property type="entry name" value="PHD-TYPE DOMAIN-CONTAINING PROTEIN"/>
    <property type="match status" value="1"/>
</dbReference>
<evidence type="ECO:0000313" key="1">
    <source>
        <dbReference type="EMBL" id="KAG8236094.1"/>
    </source>
</evidence>
<dbReference type="PANTHER" id="PTHR47331:SF5">
    <property type="entry name" value="RIBONUCLEASE H"/>
    <property type="match status" value="1"/>
</dbReference>
<organism evidence="1 2">
    <name type="scientific">Ladona fulva</name>
    <name type="common">Scarce chaser dragonfly</name>
    <name type="synonym">Libellula fulva</name>
    <dbReference type="NCBI Taxonomy" id="123851"/>
    <lineage>
        <taxon>Eukaryota</taxon>
        <taxon>Metazoa</taxon>
        <taxon>Ecdysozoa</taxon>
        <taxon>Arthropoda</taxon>
        <taxon>Hexapoda</taxon>
        <taxon>Insecta</taxon>
        <taxon>Pterygota</taxon>
        <taxon>Palaeoptera</taxon>
        <taxon>Odonata</taxon>
        <taxon>Epiprocta</taxon>
        <taxon>Anisoptera</taxon>
        <taxon>Libelluloidea</taxon>
        <taxon>Libellulidae</taxon>
        <taxon>Ladona</taxon>
    </lineage>
</organism>
<dbReference type="AlphaFoldDB" id="A0A8K0KIW2"/>
<dbReference type="EMBL" id="KZ308991">
    <property type="protein sequence ID" value="KAG8236094.1"/>
    <property type="molecule type" value="Genomic_DNA"/>
</dbReference>
<evidence type="ECO:0000313" key="2">
    <source>
        <dbReference type="Proteomes" id="UP000792457"/>
    </source>
</evidence>
<name>A0A8K0KIW2_LADFU</name>
<dbReference type="OrthoDB" id="5920040at2759"/>
<reference evidence="1" key="2">
    <citation type="submission" date="2017-10" db="EMBL/GenBank/DDBJ databases">
        <title>Ladona fulva Genome sequencing and assembly.</title>
        <authorList>
            <person name="Murali S."/>
            <person name="Richards S."/>
            <person name="Bandaranaike D."/>
            <person name="Bellair M."/>
            <person name="Blankenburg K."/>
            <person name="Chao H."/>
            <person name="Dinh H."/>
            <person name="Doddapaneni H."/>
            <person name="Dugan-Rocha S."/>
            <person name="Elkadiri S."/>
            <person name="Gnanaolivu R."/>
            <person name="Hernandez B."/>
            <person name="Skinner E."/>
            <person name="Javaid M."/>
            <person name="Lee S."/>
            <person name="Li M."/>
            <person name="Ming W."/>
            <person name="Munidasa M."/>
            <person name="Muniz J."/>
            <person name="Nguyen L."/>
            <person name="Hughes D."/>
            <person name="Osuji N."/>
            <person name="Pu L.-L."/>
            <person name="Puazo M."/>
            <person name="Qu C."/>
            <person name="Quiroz J."/>
            <person name="Raj R."/>
            <person name="Weissenberger G."/>
            <person name="Xin Y."/>
            <person name="Zou X."/>
            <person name="Han Y."/>
            <person name="Worley K."/>
            <person name="Muzny D."/>
            <person name="Gibbs R."/>
        </authorList>
    </citation>
    <scope>NUCLEOTIDE SEQUENCE</scope>
    <source>
        <strain evidence="1">Sampled in the wild</strain>
    </source>
</reference>
<protein>
    <recommendedName>
        <fullName evidence="3">Peptidase aspartic putative domain-containing protein</fullName>
    </recommendedName>
</protein>
<reference evidence="1" key="1">
    <citation type="submission" date="2013-04" db="EMBL/GenBank/DDBJ databases">
        <authorList>
            <person name="Qu J."/>
            <person name="Murali S.C."/>
            <person name="Bandaranaike D."/>
            <person name="Bellair M."/>
            <person name="Blankenburg K."/>
            <person name="Chao H."/>
            <person name="Dinh H."/>
            <person name="Doddapaneni H."/>
            <person name="Downs B."/>
            <person name="Dugan-Rocha S."/>
            <person name="Elkadiri S."/>
            <person name="Gnanaolivu R.D."/>
            <person name="Hernandez B."/>
            <person name="Javaid M."/>
            <person name="Jayaseelan J.C."/>
            <person name="Lee S."/>
            <person name="Li M."/>
            <person name="Ming W."/>
            <person name="Munidasa M."/>
            <person name="Muniz J."/>
            <person name="Nguyen L."/>
            <person name="Ongeri F."/>
            <person name="Osuji N."/>
            <person name="Pu L.-L."/>
            <person name="Puazo M."/>
            <person name="Qu C."/>
            <person name="Quiroz J."/>
            <person name="Raj R."/>
            <person name="Weissenberger G."/>
            <person name="Xin Y."/>
            <person name="Zou X."/>
            <person name="Han Y."/>
            <person name="Richards S."/>
            <person name="Worley K."/>
            <person name="Muzny D."/>
            <person name="Gibbs R."/>
        </authorList>
    </citation>
    <scope>NUCLEOTIDE SEQUENCE</scope>
    <source>
        <strain evidence="1">Sampled in the wild</strain>
    </source>
</reference>
<gene>
    <name evidence="1" type="ORF">J437_LFUL016341</name>
</gene>
<comment type="caution">
    <text evidence="1">The sequence shown here is derived from an EMBL/GenBank/DDBJ whole genome shotgun (WGS) entry which is preliminary data.</text>
</comment>
<sequence length="263" mass="29575">MVTHRRFRKRLGEGLVGGKFMRWAKARVCMDGMVDEGRLPEKRKFMAAGPIDLLLGASVHAHIVEGRIKKGAPNQPIATETALGWIISGETNHGIPPSLISTHHSSTEMSLDSLPQRFWQQEEVTSKCVSLTPDEEACENHFSVTHFRNEEGRYVASPEFHNAYREFMEEYISLGHMQPLSEPQVQLDKYFFLPHHGVLKESCTTKLRVVFNGSVKTDSGLTLNDCLHAGPNLLSEIVPLVTSWHSVLKRPITKIVLLRPSDN</sequence>
<dbReference type="Proteomes" id="UP000792457">
    <property type="component" value="Unassembled WGS sequence"/>
</dbReference>
<proteinExistence type="predicted"/>
<keyword evidence="2" id="KW-1185">Reference proteome</keyword>